<evidence type="ECO:0000256" key="2">
    <source>
        <dbReference type="ARBA" id="ARBA00022729"/>
    </source>
</evidence>
<evidence type="ECO:0000313" key="7">
    <source>
        <dbReference type="Proteomes" id="UP000185093"/>
    </source>
</evidence>
<keyword evidence="6" id="KW-0282">Flagellum</keyword>
<dbReference type="InterPro" id="IPR039246">
    <property type="entry name" value="Flagellar_FlgA"/>
</dbReference>
<keyword evidence="6" id="KW-0969">Cilium</keyword>
<evidence type="ECO:0000256" key="1">
    <source>
        <dbReference type="ARBA" id="ARBA00004418"/>
    </source>
</evidence>
<keyword evidence="7" id="KW-1185">Reference proteome</keyword>
<proteinExistence type="predicted"/>
<evidence type="ECO:0000256" key="4">
    <source>
        <dbReference type="SAM" id="SignalP"/>
    </source>
</evidence>
<dbReference type="CDD" id="cd11614">
    <property type="entry name" value="SAF_CpaB_FlgA_like"/>
    <property type="match status" value="1"/>
</dbReference>
<gene>
    <name evidence="6" type="ORF">SAMN05444368_0597</name>
</gene>
<keyword evidence="3" id="KW-0574">Periplasm</keyword>
<dbReference type="Pfam" id="PF13144">
    <property type="entry name" value="ChapFlgA"/>
    <property type="match status" value="1"/>
</dbReference>
<protein>
    <submittedName>
        <fullName evidence="6">Flagella basal body P-ring formation protein FlgA</fullName>
    </submittedName>
</protein>
<comment type="caution">
    <text evidence="6">The sequence shown here is derived from an EMBL/GenBank/DDBJ whole genome shotgun (WGS) entry which is preliminary data.</text>
</comment>
<feature type="signal peptide" evidence="4">
    <location>
        <begin position="1"/>
        <end position="30"/>
    </location>
</feature>
<keyword evidence="6" id="KW-0966">Cell projection</keyword>
<dbReference type="NCBIfam" id="TIGR03170">
    <property type="entry name" value="flgA_cterm"/>
    <property type="match status" value="1"/>
</dbReference>
<dbReference type="PANTHER" id="PTHR36307:SF1">
    <property type="entry name" value="FLAGELLA BASAL BODY P-RING FORMATION PROTEIN FLGA"/>
    <property type="match status" value="1"/>
</dbReference>
<feature type="chain" id="PRO_5047310901" evidence="4">
    <location>
        <begin position="31"/>
        <end position="302"/>
    </location>
</feature>
<dbReference type="InterPro" id="IPR017585">
    <property type="entry name" value="SAF_FlgA"/>
</dbReference>
<keyword evidence="2 4" id="KW-0732">Signal</keyword>
<dbReference type="PANTHER" id="PTHR36307">
    <property type="entry name" value="FLAGELLA BASAL BODY P-RING FORMATION PROTEIN FLGA"/>
    <property type="match status" value="1"/>
</dbReference>
<dbReference type="Gene3D" id="2.30.30.760">
    <property type="match status" value="1"/>
</dbReference>
<evidence type="ECO:0000259" key="5">
    <source>
        <dbReference type="SMART" id="SM00858"/>
    </source>
</evidence>
<dbReference type="SMART" id="SM00858">
    <property type="entry name" value="SAF"/>
    <property type="match status" value="1"/>
</dbReference>
<organism evidence="6 7">
    <name type="scientific">Acetomicrobium flavidum</name>
    <dbReference type="NCBI Taxonomy" id="49896"/>
    <lineage>
        <taxon>Bacteria</taxon>
        <taxon>Thermotogati</taxon>
        <taxon>Synergistota</taxon>
        <taxon>Synergistia</taxon>
        <taxon>Synergistales</taxon>
        <taxon>Acetomicrobiaceae</taxon>
        <taxon>Acetomicrobium</taxon>
    </lineage>
</organism>
<evidence type="ECO:0000313" key="6">
    <source>
        <dbReference type="EMBL" id="SIN64392.1"/>
    </source>
</evidence>
<accession>A0ABY1JBU0</accession>
<dbReference type="EMBL" id="FSQZ01000001">
    <property type="protein sequence ID" value="SIN64392.1"/>
    <property type="molecule type" value="Genomic_DNA"/>
</dbReference>
<dbReference type="InterPro" id="IPR013974">
    <property type="entry name" value="SAF"/>
</dbReference>
<sequence length="302" mass="32949">MPRRKAVFDVLFCILFASALGFIVARAALAAPDVMVKIDQVVVLPSSSAVKLGAISNISGDPRHCMAVANVPIVPSNSNVTKGLILQSIKSCGLKDFTISVIFPGDMKVAAEDPYLNAIRSQIAWPWKLEAKSCDKIDGEILDVSRVKVGIKNVSVKVRTKDGSVRYKRFQLRWIAPMFTAARQLEFGKILEPDDVSFMTSPCRDERIPGSADDLYGRRLKRPLEAGEPICGCDVEPVFLVKRGEKVRFYSRAGTVTIETIAKALDSGALNDVIRVVNPDSRKVITGQVVGEGVVMAKEENS</sequence>
<comment type="subcellular location">
    <subcellularLocation>
        <location evidence="1">Periplasm</location>
    </subcellularLocation>
</comment>
<dbReference type="Proteomes" id="UP000185093">
    <property type="component" value="Unassembled WGS sequence"/>
</dbReference>
<name>A0ABY1JBU0_9BACT</name>
<reference evidence="6 7" key="1">
    <citation type="submission" date="2016-11" db="EMBL/GenBank/DDBJ databases">
        <authorList>
            <person name="Varghese N."/>
            <person name="Submissions S."/>
        </authorList>
    </citation>
    <scope>NUCLEOTIDE SEQUENCE [LARGE SCALE GENOMIC DNA]</scope>
    <source>
        <strain evidence="6 7">DSM 20664</strain>
    </source>
</reference>
<evidence type="ECO:0000256" key="3">
    <source>
        <dbReference type="ARBA" id="ARBA00022764"/>
    </source>
</evidence>
<feature type="domain" description="SAF" evidence="5">
    <location>
        <begin position="176"/>
        <end position="236"/>
    </location>
</feature>
<dbReference type="RefSeq" id="WP_014806401.1">
    <property type="nucleotide sequence ID" value="NZ_FSQZ01000001.1"/>
</dbReference>